<dbReference type="EC" id="1.14.99.56" evidence="2"/>
<feature type="signal peptide" evidence="3">
    <location>
        <begin position="1"/>
        <end position="17"/>
    </location>
</feature>
<keyword evidence="5" id="KW-0503">Monooxygenase</keyword>
<dbReference type="Proteomes" id="UP000054007">
    <property type="component" value="Unassembled WGS sequence"/>
</dbReference>
<keyword evidence="2" id="KW-0624">Polysaccharide degradation</keyword>
<evidence type="ECO:0000313" key="6">
    <source>
        <dbReference type="Proteomes" id="UP000054007"/>
    </source>
</evidence>
<dbReference type="GO" id="GO:0030248">
    <property type="term" value="F:cellulose binding"/>
    <property type="evidence" value="ECO:0007669"/>
    <property type="project" value="UniProtKB-UniRule"/>
</dbReference>
<dbReference type="GO" id="GO:0030245">
    <property type="term" value="P:cellulose catabolic process"/>
    <property type="evidence" value="ECO:0007669"/>
    <property type="project" value="UniProtKB-UniRule"/>
</dbReference>
<dbReference type="STRING" id="1314674.A0A0D7AV15"/>
<dbReference type="PANTHER" id="PTHR33353:SF19">
    <property type="entry name" value="GLYCOSYLHYDROLASE FAMILY 61-8 PROTEIN"/>
    <property type="match status" value="1"/>
</dbReference>
<dbReference type="AlphaFoldDB" id="A0A0D7AV15"/>
<keyword evidence="3" id="KW-0732">Signal</keyword>
<accession>A0A0D7AV15</accession>
<feature type="domain" description="Auxiliary Activity family 9 catalytic" evidence="4">
    <location>
        <begin position="18"/>
        <end position="232"/>
    </location>
</feature>
<name>A0A0D7AV15_9AGAR</name>
<comment type="domain">
    <text evidence="2">Has a modular structure: an endo-beta-1,4-glucanase catalytic module at the N-terminus, a linker rich in serines and threonines, and a C-terminal carbohydrate-binding module (CBM).</text>
</comment>
<dbReference type="GO" id="GO:0005576">
    <property type="term" value="C:extracellular region"/>
    <property type="evidence" value="ECO:0007669"/>
    <property type="project" value="UniProtKB-SubCell"/>
</dbReference>
<evidence type="ECO:0000259" key="4">
    <source>
        <dbReference type="Pfam" id="PF03443"/>
    </source>
</evidence>
<keyword evidence="2" id="KW-0119">Carbohydrate metabolism</keyword>
<keyword evidence="5" id="KW-0560">Oxidoreductase</keyword>
<proteinExistence type="predicted"/>
<comment type="function">
    <text evidence="2">Lytic polysaccharide monooxygenase (LMPO) that depolymerizes crystalline and amorphous polysaccharides via the oxidation of scissile alpha- or beta-(1-4)-glycosidic bonds, yielding C1 and/or C4 oxidation products. Catalysis by LPMOs requires the reduction of the active-site copper from Cu(II) to Cu(I) by a reducing agent and H(2)O(2) or O(2) as a cosubstrate.</text>
</comment>
<evidence type="ECO:0000256" key="1">
    <source>
        <dbReference type="ARBA" id="ARBA00023157"/>
    </source>
</evidence>
<evidence type="ECO:0000256" key="2">
    <source>
        <dbReference type="RuleBase" id="RU368122"/>
    </source>
</evidence>
<dbReference type="InterPro" id="IPR005103">
    <property type="entry name" value="AA9_LPMO"/>
</dbReference>
<dbReference type="CDD" id="cd21175">
    <property type="entry name" value="LPMO_AA9"/>
    <property type="match status" value="1"/>
</dbReference>
<organism evidence="5 6">
    <name type="scientific">Cylindrobasidium torrendii FP15055 ss-10</name>
    <dbReference type="NCBI Taxonomy" id="1314674"/>
    <lineage>
        <taxon>Eukaryota</taxon>
        <taxon>Fungi</taxon>
        <taxon>Dikarya</taxon>
        <taxon>Basidiomycota</taxon>
        <taxon>Agaricomycotina</taxon>
        <taxon>Agaricomycetes</taxon>
        <taxon>Agaricomycetidae</taxon>
        <taxon>Agaricales</taxon>
        <taxon>Marasmiineae</taxon>
        <taxon>Physalacriaceae</taxon>
        <taxon>Cylindrobasidium</taxon>
    </lineage>
</organism>
<dbReference type="InterPro" id="IPR049892">
    <property type="entry name" value="AA9"/>
</dbReference>
<keyword evidence="2" id="KW-0136">Cellulose degradation</keyword>
<evidence type="ECO:0000313" key="5">
    <source>
        <dbReference type="EMBL" id="KIY62203.1"/>
    </source>
</evidence>
<dbReference type="PANTHER" id="PTHR33353">
    <property type="entry name" value="PUTATIVE (AFU_ORTHOLOGUE AFUA_1G12560)-RELATED"/>
    <property type="match status" value="1"/>
</dbReference>
<reference evidence="5 6" key="1">
    <citation type="journal article" date="2015" name="Fungal Genet. Biol.">
        <title>Evolution of novel wood decay mechanisms in Agaricales revealed by the genome sequences of Fistulina hepatica and Cylindrobasidium torrendii.</title>
        <authorList>
            <person name="Floudas D."/>
            <person name="Held B.W."/>
            <person name="Riley R."/>
            <person name="Nagy L.G."/>
            <person name="Koehler G."/>
            <person name="Ransdell A.S."/>
            <person name="Younus H."/>
            <person name="Chow J."/>
            <person name="Chiniquy J."/>
            <person name="Lipzen A."/>
            <person name="Tritt A."/>
            <person name="Sun H."/>
            <person name="Haridas S."/>
            <person name="LaButti K."/>
            <person name="Ohm R.A."/>
            <person name="Kues U."/>
            <person name="Blanchette R.A."/>
            <person name="Grigoriev I.V."/>
            <person name="Minto R.E."/>
            <person name="Hibbett D.S."/>
        </authorList>
    </citation>
    <scope>NUCLEOTIDE SEQUENCE [LARGE SCALE GENOMIC DNA]</scope>
    <source>
        <strain evidence="5 6">FP15055 ss-10</strain>
    </source>
</reference>
<dbReference type="Gene3D" id="2.70.50.70">
    <property type="match status" value="1"/>
</dbReference>
<dbReference type="GO" id="GO:0004497">
    <property type="term" value="F:monooxygenase activity"/>
    <property type="evidence" value="ECO:0007669"/>
    <property type="project" value="UniProtKB-KW"/>
</dbReference>
<protein>
    <recommendedName>
        <fullName evidence="2">AA9 family lytic polysaccharide monooxygenase</fullName>
        <ecNumber evidence="2">1.14.99.56</ecNumber>
    </recommendedName>
    <alternativeName>
        <fullName evidence="2">Endo-beta-1,4-glucanase</fullName>
    </alternativeName>
    <alternativeName>
        <fullName evidence="2">Glycosyl hydrolase 61 family protein</fullName>
    </alternativeName>
</protein>
<keyword evidence="6" id="KW-1185">Reference proteome</keyword>
<sequence>MFSTLLIAFASATLALAHGGVTSYTIAGTNYTGWSPYNSASDQTSIERPYSSFNPILDAADPTIHCNDAGTAGPHQLTAEVKAGSKITAYWSQWTHKEGPVTVYMASCGSSCSSVNSASVSWFKIAETGLVSGTLGNGVWGNTGVFDTLKYDAVIPAALADGEYLIRHELLALHQANTPQFYPECAQLKITGGGGKTPSGSYLAKLPGAYKMSDPGVTVDIYSTAAQTQTNYTVPGPAVWTGA</sequence>
<dbReference type="OrthoDB" id="4849160at2759"/>
<keyword evidence="1 2" id="KW-1015">Disulfide bond</keyword>
<dbReference type="Pfam" id="PF03443">
    <property type="entry name" value="AA9"/>
    <property type="match status" value="1"/>
</dbReference>
<gene>
    <name evidence="5" type="ORF">CYLTODRAFT_438958</name>
</gene>
<comment type="catalytic activity">
    <reaction evidence="2">
        <text>[(1-&gt;4)-beta-D-glucosyl]n+m + reduced acceptor + O2 = 4-dehydro-beta-D-glucosyl-[(1-&gt;4)-beta-D-glucosyl]n-1 + [(1-&gt;4)-beta-D-glucosyl]m + acceptor + H2O.</text>
        <dbReference type="EC" id="1.14.99.56"/>
    </reaction>
</comment>
<comment type="subcellular location">
    <subcellularLocation>
        <location evidence="2">Secreted</location>
    </subcellularLocation>
</comment>
<evidence type="ECO:0000256" key="3">
    <source>
        <dbReference type="SAM" id="SignalP"/>
    </source>
</evidence>
<dbReference type="EMBL" id="KN880811">
    <property type="protein sequence ID" value="KIY62203.1"/>
    <property type="molecule type" value="Genomic_DNA"/>
</dbReference>
<feature type="chain" id="PRO_5002316771" description="AA9 family lytic polysaccharide monooxygenase" evidence="3">
    <location>
        <begin position="18"/>
        <end position="243"/>
    </location>
</feature>
<dbReference type="GO" id="GO:0008810">
    <property type="term" value="F:cellulase activity"/>
    <property type="evidence" value="ECO:0007669"/>
    <property type="project" value="UniProtKB-UniRule"/>
</dbReference>
<keyword evidence="2" id="KW-0964">Secreted</keyword>